<dbReference type="InterPro" id="IPR047043">
    <property type="entry name" value="BipA_III"/>
</dbReference>
<dbReference type="InterPro" id="IPR027417">
    <property type="entry name" value="P-loop_NTPase"/>
</dbReference>
<dbReference type="PROSITE" id="PS51722">
    <property type="entry name" value="G_TR_2"/>
    <property type="match status" value="1"/>
</dbReference>
<name>A0ABW2L582_9BACT</name>
<dbReference type="InterPro" id="IPR000795">
    <property type="entry name" value="T_Tr_GTP-bd_dom"/>
</dbReference>
<comment type="similarity">
    <text evidence="2">Belongs to the TRAFAC class translation factor GTPase superfamily. Classic translation factor GTPase family. BipA subfamily.</text>
</comment>
<evidence type="ECO:0000259" key="3">
    <source>
        <dbReference type="PROSITE" id="PS51722"/>
    </source>
</evidence>
<evidence type="ECO:0000256" key="1">
    <source>
        <dbReference type="ARBA" id="ARBA00023134"/>
    </source>
</evidence>
<comment type="subunit">
    <text evidence="2">Monomer.</text>
</comment>
<dbReference type="PANTHER" id="PTHR42908:SF8">
    <property type="entry name" value="TR-TYPE G DOMAIN-CONTAINING PROTEIN"/>
    <property type="match status" value="1"/>
</dbReference>
<dbReference type="Gene3D" id="3.40.50.300">
    <property type="entry name" value="P-loop containing nucleotide triphosphate hydrolases"/>
    <property type="match status" value="1"/>
</dbReference>
<dbReference type="RefSeq" id="WP_379710324.1">
    <property type="nucleotide sequence ID" value="NZ_JBHTBS010000002.1"/>
</dbReference>
<dbReference type="Gene3D" id="2.40.50.250">
    <property type="entry name" value="bipa protein"/>
    <property type="match status" value="1"/>
</dbReference>
<dbReference type="PROSITE" id="PS00301">
    <property type="entry name" value="G_TR_1"/>
    <property type="match status" value="1"/>
</dbReference>
<dbReference type="InterPro" id="IPR048876">
    <property type="entry name" value="BipA_C"/>
</dbReference>
<dbReference type="InterPro" id="IPR009000">
    <property type="entry name" value="Transl_B-barrel_sf"/>
</dbReference>
<dbReference type="InterPro" id="IPR035647">
    <property type="entry name" value="EFG_III/V"/>
</dbReference>
<feature type="domain" description="Tr-type G" evidence="3">
    <location>
        <begin position="3"/>
        <end position="198"/>
    </location>
</feature>
<protein>
    <recommendedName>
        <fullName evidence="2">Large ribosomal subunit assembly factor BipA</fullName>
        <ecNumber evidence="2">3.6.5.-</ecNumber>
    </recommendedName>
    <alternativeName>
        <fullName evidence="2">GTP-binding protein BipA</fullName>
    </alternativeName>
</protein>
<dbReference type="SMART" id="SM00838">
    <property type="entry name" value="EFG_C"/>
    <property type="match status" value="1"/>
</dbReference>
<keyword evidence="5" id="KW-1185">Reference proteome</keyword>
<dbReference type="HAMAP" id="MF_00849">
    <property type="entry name" value="BipA"/>
    <property type="match status" value="1"/>
</dbReference>
<dbReference type="CDD" id="cd03710">
    <property type="entry name" value="BipA_TypA_C"/>
    <property type="match status" value="1"/>
</dbReference>
<dbReference type="InterPro" id="IPR047042">
    <property type="entry name" value="BipA_II"/>
</dbReference>
<evidence type="ECO:0000313" key="4">
    <source>
        <dbReference type="EMBL" id="MFC7336731.1"/>
    </source>
</evidence>
<dbReference type="InterPro" id="IPR047041">
    <property type="entry name" value="BipA_GTP-bd_dom"/>
</dbReference>
<dbReference type="Pfam" id="PF00009">
    <property type="entry name" value="GTP_EFTU"/>
    <property type="match status" value="1"/>
</dbReference>
<dbReference type="EC" id="3.6.5.-" evidence="2"/>
<dbReference type="Gene3D" id="2.40.30.10">
    <property type="entry name" value="Translation factors"/>
    <property type="match status" value="1"/>
</dbReference>
<dbReference type="InterPro" id="IPR035651">
    <property type="entry name" value="BipA_V"/>
</dbReference>
<evidence type="ECO:0000313" key="5">
    <source>
        <dbReference type="Proteomes" id="UP001596472"/>
    </source>
</evidence>
<dbReference type="SUPFAM" id="SSF54980">
    <property type="entry name" value="EF-G C-terminal domain-like"/>
    <property type="match status" value="2"/>
</dbReference>
<dbReference type="EMBL" id="JBHTBS010000002">
    <property type="protein sequence ID" value="MFC7336731.1"/>
    <property type="molecule type" value="Genomic_DNA"/>
</dbReference>
<dbReference type="InterPro" id="IPR031157">
    <property type="entry name" value="G_TR_CS"/>
</dbReference>
<feature type="binding site" evidence="2">
    <location>
        <begin position="128"/>
        <end position="131"/>
    </location>
    <ligand>
        <name>GTP</name>
        <dbReference type="ChEBI" id="CHEBI:37565"/>
    </ligand>
</feature>
<dbReference type="Proteomes" id="UP001596472">
    <property type="component" value="Unassembled WGS sequence"/>
</dbReference>
<dbReference type="Gene3D" id="3.30.70.240">
    <property type="match status" value="1"/>
</dbReference>
<dbReference type="InterPro" id="IPR005225">
    <property type="entry name" value="Small_GTP-bd"/>
</dbReference>
<proteinExistence type="inferred from homology"/>
<dbReference type="CDD" id="cd01891">
    <property type="entry name" value="TypA_BipA"/>
    <property type="match status" value="1"/>
</dbReference>
<organism evidence="4 5">
    <name type="scientific">Haloferula chungangensis</name>
    <dbReference type="NCBI Taxonomy" id="1048331"/>
    <lineage>
        <taxon>Bacteria</taxon>
        <taxon>Pseudomonadati</taxon>
        <taxon>Verrucomicrobiota</taxon>
        <taxon>Verrucomicrobiia</taxon>
        <taxon>Verrucomicrobiales</taxon>
        <taxon>Verrucomicrobiaceae</taxon>
        <taxon>Haloferula</taxon>
    </lineage>
</organism>
<dbReference type="NCBIfam" id="TIGR01394">
    <property type="entry name" value="TypA_BipA"/>
    <property type="match status" value="1"/>
</dbReference>
<dbReference type="CDD" id="cd16263">
    <property type="entry name" value="BipA_III"/>
    <property type="match status" value="1"/>
</dbReference>
<feature type="binding site" evidence="2">
    <location>
        <begin position="15"/>
        <end position="20"/>
    </location>
    <ligand>
        <name>GTP</name>
        <dbReference type="ChEBI" id="CHEBI:37565"/>
    </ligand>
</feature>
<reference evidence="5" key="1">
    <citation type="journal article" date="2019" name="Int. J. Syst. Evol. Microbiol.">
        <title>The Global Catalogue of Microorganisms (GCM) 10K type strain sequencing project: providing services to taxonomists for standard genome sequencing and annotation.</title>
        <authorList>
            <consortium name="The Broad Institute Genomics Platform"/>
            <consortium name="The Broad Institute Genome Sequencing Center for Infectious Disease"/>
            <person name="Wu L."/>
            <person name="Ma J."/>
        </authorList>
    </citation>
    <scope>NUCLEOTIDE SEQUENCE [LARGE SCALE GENOMIC DNA]</scope>
    <source>
        <strain evidence="5">CGMCC 4.1467</strain>
    </source>
</reference>
<dbReference type="SUPFAM" id="SSF50447">
    <property type="entry name" value="Translation proteins"/>
    <property type="match status" value="1"/>
</dbReference>
<keyword evidence="2" id="KW-0690">Ribosome biogenesis</keyword>
<accession>A0ABW2L582</accession>
<dbReference type="InterPro" id="IPR006298">
    <property type="entry name" value="BipA"/>
</dbReference>
<keyword evidence="1 2" id="KW-0342">GTP-binding</keyword>
<sequence>MSLKVRNLAIIAHVDHGKTTLVDQLLQAGGTYRENQATQERAMDSMDLEKEKGITIKAKNTAILWEGYTINIVDTPGHADFGAEVERVMKMVDGVLLVVDATGGPQAQTRFVLRKALQEGLKPIVVVNKVDRPLSTPEKVHDQVLELFLDLDATEDQFEAPFLYGSARDGYFMDTPDGERKDCVPLINKIIEYIPEPEAKEDAPFTMLVSNIEWDDYVGRVAIGKVLGGSVKKGDNIWLLRKDGTKVRSKVMKTFTYSGLDTTDSEGCGAGGIVGVAAGIEDVDIGDTLAEKEDAEQLPFVAIDPPTVQMQFSINDGPMAGKEGKHVTSRAIRDRLMKETKTNISIEVEDTDQSGVFTVSARGAMQIAVLVETMRREGYELLVSRPTVILRRDDAGQLQEPFETLYVEAPDEYTQGILKALANRKGILEHMDVEASGRSLIQANIPTRGLIGFETELVNLTSGHGIMSHLFKEYGPHAGEIVTRITGTLVSMETGTATTYSLQALEDRGRLFVGPGDKIYVGMLVGENPRSNDLPVNPVKEKHLDNMRSAGKDKTSKLQPPVDFSLERAIEYIEADELVEATPSNIRLRKRILDPNVRKRMEKAAKA</sequence>
<dbReference type="SUPFAM" id="SSF52540">
    <property type="entry name" value="P-loop containing nucleoside triphosphate hydrolases"/>
    <property type="match status" value="1"/>
</dbReference>
<keyword evidence="2" id="KW-0694">RNA-binding</keyword>
<keyword evidence="2" id="KW-0699">rRNA-binding</keyword>
<gene>
    <name evidence="4" type="primary">typA</name>
    <name evidence="2" type="synonym">bipA</name>
    <name evidence="4" type="ORF">ACFQY0_06050</name>
</gene>
<keyword evidence="2" id="KW-0547">Nucleotide-binding</keyword>
<dbReference type="Pfam" id="PF21018">
    <property type="entry name" value="BipA_C"/>
    <property type="match status" value="1"/>
</dbReference>
<dbReference type="PRINTS" id="PR00315">
    <property type="entry name" value="ELONGATNFCT"/>
</dbReference>
<dbReference type="NCBIfam" id="TIGR00231">
    <property type="entry name" value="small_GTP"/>
    <property type="match status" value="1"/>
</dbReference>
<dbReference type="CDD" id="cd03691">
    <property type="entry name" value="BipA_TypA_II"/>
    <property type="match status" value="1"/>
</dbReference>
<keyword evidence="2" id="KW-0378">Hydrolase</keyword>
<dbReference type="Pfam" id="PF03144">
    <property type="entry name" value="GTP_EFTU_D2"/>
    <property type="match status" value="1"/>
</dbReference>
<dbReference type="PANTHER" id="PTHR42908">
    <property type="entry name" value="TRANSLATION ELONGATION FACTOR-RELATED"/>
    <property type="match status" value="1"/>
</dbReference>
<comment type="caution">
    <text evidence="4">The sequence shown here is derived from an EMBL/GenBank/DDBJ whole genome shotgun (WGS) entry which is preliminary data.</text>
</comment>
<dbReference type="InterPro" id="IPR000640">
    <property type="entry name" value="EFG_V-like"/>
</dbReference>
<comment type="catalytic activity">
    <reaction evidence="2">
        <text>GTP + H2O = GDP + phosphate + H(+)</text>
        <dbReference type="Rhea" id="RHEA:19669"/>
        <dbReference type="ChEBI" id="CHEBI:15377"/>
        <dbReference type="ChEBI" id="CHEBI:15378"/>
        <dbReference type="ChEBI" id="CHEBI:37565"/>
        <dbReference type="ChEBI" id="CHEBI:43474"/>
        <dbReference type="ChEBI" id="CHEBI:58189"/>
    </reaction>
</comment>
<evidence type="ECO:0000256" key="2">
    <source>
        <dbReference type="HAMAP-Rule" id="MF_00849"/>
    </source>
</evidence>
<dbReference type="InterPro" id="IPR004161">
    <property type="entry name" value="EFTu-like_2"/>
</dbReference>
<dbReference type="Gene3D" id="3.30.70.870">
    <property type="entry name" value="Elongation Factor G (Translational Gtpase), domain 3"/>
    <property type="match status" value="1"/>
</dbReference>
<comment type="function">
    <text evidence="2">A 50S ribosomal subunit assembly protein with GTPase activity, required for 50S subunit assembly at low temperatures, may also play a role in translation. Binds GTP and analogs. Binds the 70S ribosome between the 30S and 50S subunits, in a similar position as ribosome-bound EF-G; it contacts a number of ribosomal proteins, both rRNAs and the A-site tRNA.</text>
</comment>
<dbReference type="InterPro" id="IPR042116">
    <property type="entry name" value="TypA/BipA_C"/>
</dbReference>
<keyword evidence="2" id="KW-0820">tRNA-binding</keyword>
<comment type="subcellular location">
    <subcellularLocation>
        <location evidence="2">Cytoplasm</location>
    </subcellularLocation>
    <text evidence="2">Binds to ribosomes.</text>
</comment>
<keyword evidence="2" id="KW-0963">Cytoplasm</keyword>
<dbReference type="Pfam" id="PF00679">
    <property type="entry name" value="EFG_C"/>
    <property type="match status" value="1"/>
</dbReference>